<dbReference type="EMBL" id="QFYQ01000002">
    <property type="protein sequence ID" value="RAK51938.1"/>
    <property type="molecule type" value="Genomic_DNA"/>
</dbReference>
<protein>
    <recommendedName>
        <fullName evidence="3">Glycosyl transferase family 1 domain-containing protein</fullName>
    </recommendedName>
</protein>
<keyword evidence="2" id="KW-1185">Reference proteome</keyword>
<accession>A0A328AGH8</accession>
<evidence type="ECO:0000313" key="1">
    <source>
        <dbReference type="EMBL" id="RAK51938.1"/>
    </source>
</evidence>
<name>A0A328AGH8_9CAUL</name>
<comment type="caution">
    <text evidence="1">The sequence shown here is derived from an EMBL/GenBank/DDBJ whole genome shotgun (WGS) entry which is preliminary data.</text>
</comment>
<evidence type="ECO:0000313" key="2">
    <source>
        <dbReference type="Proteomes" id="UP000249254"/>
    </source>
</evidence>
<sequence length="649" mass="69994">MAAKAPFHEVQRAVSLALDASFYRTVYDDIGPGVDALRHYLLQGWREGRDPAPWFSTRRYLEAHPDVAKAGGEPLHHYLTKGRSEGRAAFPSAHAARYFTVRARFGEAARWSAEALIAAPAAIRPAAQGFVHTPVTYEDRALAATEFDSAYYLGMNPDVAAAGTEPLEHFLIAGWREGRDPNPRFSVRDYLELYPDISQAGVNPFVHYLMAGRAEGRLPRQDLGFRYQILADLVPVETRVARAAAATAEAHLSRADRLSEALARRRGGRLHLTFSHDDYTANLGGVQLCLQREAARIGDLGRDHLHIYPLAPWPVIRAPGEAGALGVLWNGRAVGTYSAAAIAEALAGVKGASFAIHSMLGHSAEETLAILSAAGLKRGFFWLHDFASLCAGFHLLRDDVEDCAAPPPDSAACGICVYGPWRARHLAEHGKLFEALELTVVSPSQPTLDLWKAAAPHKAAAEVVLPHARLIRRGPAPAGEGPFRLAFAGMPAAHKGWPVFRELAIRFAGDPRYEFVHLGGRQIGGLPIDFRHVSVSAERPNAMQEAIAAVRADAVLVWPLCRETFSFTAYEAVAAGAAILTNPDSGNVAAFAAEGRHGRVLEGEAALTALFESGEALALSRAVRKPPLHELAFSAMTVDLLAPAQEAAA</sequence>
<organism evidence="1 2">
    <name type="scientific">Phenylobacterium soli</name>
    <dbReference type="NCBI Taxonomy" id="2170551"/>
    <lineage>
        <taxon>Bacteria</taxon>
        <taxon>Pseudomonadati</taxon>
        <taxon>Pseudomonadota</taxon>
        <taxon>Alphaproteobacteria</taxon>
        <taxon>Caulobacterales</taxon>
        <taxon>Caulobacteraceae</taxon>
        <taxon>Phenylobacterium</taxon>
    </lineage>
</organism>
<dbReference type="SUPFAM" id="SSF53756">
    <property type="entry name" value="UDP-Glycosyltransferase/glycogen phosphorylase"/>
    <property type="match status" value="1"/>
</dbReference>
<reference evidence="2" key="1">
    <citation type="submission" date="2018-05" db="EMBL/GenBank/DDBJ databases">
        <authorList>
            <person name="Li X."/>
        </authorList>
    </citation>
    <scope>NUCLEOTIDE SEQUENCE [LARGE SCALE GENOMIC DNA]</scope>
    <source>
        <strain evidence="2">LX32</strain>
    </source>
</reference>
<dbReference type="OrthoDB" id="7527830at2"/>
<dbReference type="RefSeq" id="WP_111530500.1">
    <property type="nucleotide sequence ID" value="NZ_JBHRSG010000003.1"/>
</dbReference>
<dbReference type="Proteomes" id="UP000249254">
    <property type="component" value="Unassembled WGS sequence"/>
</dbReference>
<gene>
    <name evidence="1" type="ORF">DJ017_19200</name>
</gene>
<dbReference type="AlphaFoldDB" id="A0A328AGH8"/>
<evidence type="ECO:0008006" key="3">
    <source>
        <dbReference type="Google" id="ProtNLM"/>
    </source>
</evidence>
<proteinExistence type="predicted"/>